<dbReference type="PANTHER" id="PTHR32089:SF112">
    <property type="entry name" value="LYSOZYME-LIKE PROTEIN-RELATED"/>
    <property type="match status" value="1"/>
</dbReference>
<dbReference type="FunFam" id="1.10.287.950:FF:000001">
    <property type="entry name" value="Methyl-accepting chemotaxis sensory transducer"/>
    <property type="match status" value="1"/>
</dbReference>
<dbReference type="GO" id="GO:0005886">
    <property type="term" value="C:plasma membrane"/>
    <property type="evidence" value="ECO:0007669"/>
    <property type="project" value="UniProtKB-SubCell"/>
</dbReference>
<keyword evidence="6" id="KW-0807">Transducer</keyword>
<gene>
    <name evidence="12" type="ORF">ASZ90_002484</name>
</gene>
<proteinExistence type="inferred from homology"/>
<feature type="coiled-coil region" evidence="8">
    <location>
        <begin position="282"/>
        <end position="309"/>
    </location>
</feature>
<feature type="domain" description="HAMP" evidence="11">
    <location>
        <begin position="238"/>
        <end position="290"/>
    </location>
</feature>
<name>A0A0W8G3P2_9ZZZZ</name>
<dbReference type="InterPro" id="IPR003660">
    <property type="entry name" value="HAMP_dom"/>
</dbReference>
<dbReference type="Pfam" id="PF08269">
    <property type="entry name" value="dCache_2"/>
    <property type="match status" value="1"/>
</dbReference>
<evidence type="ECO:0000256" key="2">
    <source>
        <dbReference type="ARBA" id="ARBA00022475"/>
    </source>
</evidence>
<feature type="transmembrane region" description="Helical" evidence="9">
    <location>
        <begin position="13"/>
        <end position="33"/>
    </location>
</feature>
<dbReference type="Pfam" id="PF00015">
    <property type="entry name" value="MCPsignal"/>
    <property type="match status" value="1"/>
</dbReference>
<evidence type="ECO:0000256" key="7">
    <source>
        <dbReference type="ARBA" id="ARBA00029447"/>
    </source>
</evidence>
<dbReference type="InterPro" id="IPR004010">
    <property type="entry name" value="Double_Cache_2"/>
</dbReference>
<dbReference type="PROSITE" id="PS50111">
    <property type="entry name" value="CHEMOTAXIS_TRANSDUC_2"/>
    <property type="match status" value="1"/>
</dbReference>
<evidence type="ECO:0000259" key="10">
    <source>
        <dbReference type="PROSITE" id="PS50111"/>
    </source>
</evidence>
<accession>A0A0W8G3P2</accession>
<dbReference type="InterPro" id="IPR004089">
    <property type="entry name" value="MCPsignal_dom"/>
</dbReference>
<evidence type="ECO:0000256" key="3">
    <source>
        <dbReference type="ARBA" id="ARBA00022692"/>
    </source>
</evidence>
<comment type="subcellular location">
    <subcellularLocation>
        <location evidence="1">Cell membrane</location>
        <topology evidence="1">Multi-pass membrane protein</topology>
    </subcellularLocation>
</comment>
<dbReference type="AlphaFoldDB" id="A0A0W8G3P2"/>
<evidence type="ECO:0000256" key="5">
    <source>
        <dbReference type="ARBA" id="ARBA00023136"/>
    </source>
</evidence>
<keyword evidence="3 9" id="KW-0812">Transmembrane</keyword>
<dbReference type="PROSITE" id="PS50885">
    <property type="entry name" value="HAMP"/>
    <property type="match status" value="1"/>
</dbReference>
<dbReference type="EMBL" id="LNQE01000302">
    <property type="protein sequence ID" value="KUG27665.1"/>
    <property type="molecule type" value="Genomic_DNA"/>
</dbReference>
<evidence type="ECO:0000256" key="8">
    <source>
        <dbReference type="SAM" id="Coils"/>
    </source>
</evidence>
<protein>
    <submittedName>
        <fullName evidence="12">Methyl-accepting chemotaxis protein</fullName>
    </submittedName>
</protein>
<keyword evidence="8" id="KW-0175">Coiled coil</keyword>
<organism evidence="12">
    <name type="scientific">hydrocarbon metagenome</name>
    <dbReference type="NCBI Taxonomy" id="938273"/>
    <lineage>
        <taxon>unclassified sequences</taxon>
        <taxon>metagenomes</taxon>
        <taxon>ecological metagenomes</taxon>
    </lineage>
</organism>
<dbReference type="SMART" id="SM00304">
    <property type="entry name" value="HAMP"/>
    <property type="match status" value="1"/>
</dbReference>
<dbReference type="Gene3D" id="1.10.287.950">
    <property type="entry name" value="Methyl-accepting chemotaxis protein"/>
    <property type="match status" value="1"/>
</dbReference>
<dbReference type="Gene3D" id="3.30.450.20">
    <property type="entry name" value="PAS domain"/>
    <property type="match status" value="1"/>
</dbReference>
<dbReference type="SMART" id="SM00283">
    <property type="entry name" value="MA"/>
    <property type="match status" value="1"/>
</dbReference>
<dbReference type="Pfam" id="PF00672">
    <property type="entry name" value="HAMP"/>
    <property type="match status" value="1"/>
</dbReference>
<evidence type="ECO:0000256" key="6">
    <source>
        <dbReference type="ARBA" id="ARBA00023224"/>
    </source>
</evidence>
<feature type="transmembrane region" description="Helical" evidence="9">
    <location>
        <begin position="216"/>
        <end position="237"/>
    </location>
</feature>
<comment type="similarity">
    <text evidence="7">Belongs to the methyl-accepting chemotaxis (MCP) protein family.</text>
</comment>
<reference evidence="12" key="1">
    <citation type="journal article" date="2015" name="Proc. Natl. Acad. Sci. U.S.A.">
        <title>Networks of energetic and metabolic interactions define dynamics in microbial communities.</title>
        <authorList>
            <person name="Embree M."/>
            <person name="Liu J.K."/>
            <person name="Al-Bassam M.M."/>
            <person name="Zengler K."/>
        </authorList>
    </citation>
    <scope>NUCLEOTIDE SEQUENCE</scope>
</reference>
<comment type="caution">
    <text evidence="12">The sequence shown here is derived from an EMBL/GenBank/DDBJ whole genome shotgun (WGS) entry which is preliminary data.</text>
</comment>
<dbReference type="GO" id="GO:0007165">
    <property type="term" value="P:signal transduction"/>
    <property type="evidence" value="ECO:0007669"/>
    <property type="project" value="UniProtKB-KW"/>
</dbReference>
<evidence type="ECO:0000256" key="1">
    <source>
        <dbReference type="ARBA" id="ARBA00004651"/>
    </source>
</evidence>
<evidence type="ECO:0000256" key="4">
    <source>
        <dbReference type="ARBA" id="ARBA00022989"/>
    </source>
</evidence>
<evidence type="ECO:0000313" key="12">
    <source>
        <dbReference type="EMBL" id="KUG27665.1"/>
    </source>
</evidence>
<keyword evidence="5 9" id="KW-0472">Membrane</keyword>
<keyword evidence="2" id="KW-1003">Cell membrane</keyword>
<keyword evidence="4 9" id="KW-1133">Transmembrane helix</keyword>
<dbReference type="SMART" id="SM01049">
    <property type="entry name" value="Cache_2"/>
    <property type="match status" value="1"/>
</dbReference>
<dbReference type="CDD" id="cd11386">
    <property type="entry name" value="MCP_signal"/>
    <property type="match status" value="1"/>
</dbReference>
<dbReference type="Gene3D" id="6.10.340.10">
    <property type="match status" value="1"/>
</dbReference>
<evidence type="ECO:0000259" key="11">
    <source>
        <dbReference type="PROSITE" id="PS50885"/>
    </source>
</evidence>
<feature type="domain" description="Methyl-accepting transducer" evidence="10">
    <location>
        <begin position="338"/>
        <end position="574"/>
    </location>
</feature>
<dbReference type="PANTHER" id="PTHR32089">
    <property type="entry name" value="METHYL-ACCEPTING CHEMOTAXIS PROTEIN MCPB"/>
    <property type="match status" value="1"/>
</dbReference>
<dbReference type="SUPFAM" id="SSF58104">
    <property type="entry name" value="Methyl-accepting chemotaxis protein (MCP) signaling domain"/>
    <property type="match status" value="1"/>
</dbReference>
<dbReference type="InterPro" id="IPR033480">
    <property type="entry name" value="sCache_2"/>
</dbReference>
<evidence type="ECO:0000256" key="9">
    <source>
        <dbReference type="SAM" id="Phobius"/>
    </source>
</evidence>
<sequence>MHRLLNASISAKIISIILMTTGLFLCAILLYFIPSAGREMLSARKQSLKDIVDVAYSLVEEYEKRIQKGEFSPEEGRSRAIQRIKNLRYGQNDYIWINDIAQPYPVMIMHPVSPALDGKVLDDPKFDKATMLQFGTQGQEVATDGKKNLFAAFVDVCLKSGDGYVAYVWPKPTPSGPTAETYPKQSYVKLYKPWGWVLGTGLYVDDIAARVSAMRWTMTAVAAGIMLLALGAGLAVMRTITRPIAALAAYAAEVSSGRLDASMTGAFHGETATLKEAIGKMVAELKTTLATAEQARHEAQEETRKATLAGREAEEAKNAAEGAMRQGMLQAAKALEQVSAGISAASGELSGKADAAARGAEHQTVRLAEIAAAMGQMNATVLEVAKNASTAAESSGEAKAKAESGADIVGRAVASIVDVKEQSRSLKEHMADLGAKAEGIGRIMNVISDIADQTNLLALNAAIEAARAGEAGRGFAVVADEVRKLAEKTMTATREVGEAISGVQHMAKTNMEGVDRSTRSIDQAAELAQSSGRALDEIVRLAETASDQVRAIAAASEEQSAASEQINRGIDEVNGVSLETAGAMRQSAAAIAGLSRQAGDLERLIGELKGS</sequence>